<evidence type="ECO:0000259" key="2">
    <source>
        <dbReference type="SMART" id="SM00470"/>
    </source>
</evidence>
<dbReference type="SUPFAM" id="SSF110849">
    <property type="entry name" value="ParB/Sulfiredoxin"/>
    <property type="match status" value="1"/>
</dbReference>
<sequence>MIRIEKISIDMIKKNPSLYPMDFNKEKWEEFARSISQISILEMVIVKELDNGYLQLSGNSRIKANRKAGKDEISVIVVDDIELDLKKKEIIKNLQPKEIDPLERALIIDRYIKEENLSKKAASEKLDIARMTLTVWLIILEYEEKYQQAIIDNFYEKDGANLTLSHLSLAKNLESTTYNHELATRYLDAIMDYGLTRKQSMKLKDLIKKHPRIDIRKAVEIFINQEKLEDELVNNVELNDEIRELIEIFDNVNSKMEGMINVSTQIDKRLEKRLLKELLLTEHKLQQISIETFGKTLDEAKEELL</sequence>
<evidence type="ECO:0000313" key="3">
    <source>
        <dbReference type="EMBL" id="ADQ13534.1"/>
    </source>
</evidence>
<dbReference type="InterPro" id="IPR036086">
    <property type="entry name" value="ParB/Sulfiredoxin_sf"/>
</dbReference>
<accession>E4RNJ9</accession>
<dbReference type="HOGENOM" id="CLU_023853_0_0_9"/>
<feature type="domain" description="ParB-like N-terminal" evidence="2">
    <location>
        <begin position="5"/>
        <end position="94"/>
    </location>
</feature>
<dbReference type="Proteomes" id="UP000007434">
    <property type="component" value="Chromosome"/>
</dbReference>
<keyword evidence="4" id="KW-1185">Reference proteome</keyword>
<feature type="coiled-coil region" evidence="1">
    <location>
        <begin position="228"/>
        <end position="255"/>
    </location>
</feature>
<dbReference type="Pfam" id="PF02195">
    <property type="entry name" value="ParB_N"/>
    <property type="match status" value="1"/>
</dbReference>
<keyword evidence="1" id="KW-0175">Coiled coil</keyword>
<dbReference type="GO" id="GO:0005694">
    <property type="term" value="C:chromosome"/>
    <property type="evidence" value="ECO:0007669"/>
    <property type="project" value="TreeGrafter"/>
</dbReference>
<dbReference type="SUPFAM" id="SSF109709">
    <property type="entry name" value="KorB DNA-binding domain-like"/>
    <property type="match status" value="1"/>
</dbReference>
<dbReference type="Gene3D" id="1.10.10.2830">
    <property type="match status" value="1"/>
</dbReference>
<reference evidence="3 4" key="1">
    <citation type="submission" date="2010-11" db="EMBL/GenBank/DDBJ databases">
        <title>Complete sequence of Halanaerobium sp. sapolanicus.</title>
        <authorList>
            <consortium name="US DOE Joint Genome Institute"/>
            <person name="Lucas S."/>
            <person name="Copeland A."/>
            <person name="Lapidus A."/>
            <person name="Cheng J.-F."/>
            <person name="Bruce D."/>
            <person name="Goodwin L."/>
            <person name="Pitluck S."/>
            <person name="Davenport K."/>
            <person name="Detter J.C."/>
            <person name="Han C."/>
            <person name="Tapia R."/>
            <person name="Land M."/>
            <person name="Hauser L."/>
            <person name="Jeffries C."/>
            <person name="Kyrpides N."/>
            <person name="Ivanova N."/>
            <person name="Mikhailova N."/>
            <person name="Begemann M.B."/>
            <person name="Mormile M.R."/>
            <person name="Wall J.D."/>
            <person name="Elias D.A."/>
            <person name="Woyke T."/>
        </authorList>
    </citation>
    <scope>NUCLEOTIDE SEQUENCE [LARGE SCALE GENOMIC DNA]</scope>
    <source>
        <strain evidence="4">sapolanicus</strain>
    </source>
</reference>
<evidence type="ECO:0000256" key="1">
    <source>
        <dbReference type="SAM" id="Coils"/>
    </source>
</evidence>
<dbReference type="InterPro" id="IPR050336">
    <property type="entry name" value="Chromosome_partition/occlusion"/>
</dbReference>
<organism evidence="3 4">
    <name type="scientific">Halanaerobium hydrogeniformans</name>
    <name type="common">Halanaerobium sp. (strain sapolanicus)</name>
    <dbReference type="NCBI Taxonomy" id="656519"/>
    <lineage>
        <taxon>Bacteria</taxon>
        <taxon>Bacillati</taxon>
        <taxon>Bacillota</taxon>
        <taxon>Clostridia</taxon>
        <taxon>Halanaerobiales</taxon>
        <taxon>Halanaerobiaceae</taxon>
        <taxon>Halanaerobium</taxon>
    </lineage>
</organism>
<dbReference type="KEGG" id="has:Halsa_0034"/>
<dbReference type="EMBL" id="CP002304">
    <property type="protein sequence ID" value="ADQ13534.1"/>
    <property type="molecule type" value="Genomic_DNA"/>
</dbReference>
<dbReference type="SMART" id="SM00470">
    <property type="entry name" value="ParB"/>
    <property type="match status" value="1"/>
</dbReference>
<dbReference type="GO" id="GO:0007059">
    <property type="term" value="P:chromosome segregation"/>
    <property type="evidence" value="ECO:0007669"/>
    <property type="project" value="TreeGrafter"/>
</dbReference>
<dbReference type="PANTHER" id="PTHR33375">
    <property type="entry name" value="CHROMOSOME-PARTITIONING PROTEIN PARB-RELATED"/>
    <property type="match status" value="1"/>
</dbReference>
<dbReference type="Gene3D" id="3.90.1530.30">
    <property type="match status" value="1"/>
</dbReference>
<dbReference type="InterPro" id="IPR003115">
    <property type="entry name" value="ParB_N"/>
</dbReference>
<dbReference type="STRING" id="656519.Halsa_0034"/>
<name>E4RNJ9_HALHG</name>
<gene>
    <name evidence="3" type="ordered locus">Halsa_0034</name>
</gene>
<dbReference type="OrthoDB" id="2112524at2"/>
<dbReference type="RefSeq" id="WP_013404640.1">
    <property type="nucleotide sequence ID" value="NC_014654.1"/>
</dbReference>
<dbReference type="AlphaFoldDB" id="E4RNJ9"/>
<dbReference type="eggNOG" id="COG1475">
    <property type="taxonomic scope" value="Bacteria"/>
</dbReference>
<protein>
    <submittedName>
        <fullName evidence="3">ParB-like partition protein</fullName>
    </submittedName>
</protein>
<reference evidence="3 4" key="2">
    <citation type="journal article" date="2011" name="J. Bacteriol.">
        <title>Complete Genome Sequence of the Haloalkaliphilic, Hydrogen Producing Halanaerobium hydrogenoformans.</title>
        <authorList>
            <person name="Brown S.D."/>
            <person name="Begemann M.B."/>
            <person name="Mormile M.R."/>
            <person name="Wall J.D."/>
            <person name="Han C.S."/>
            <person name="Goodwin L.A."/>
            <person name="Pitluck S."/>
            <person name="Land M.L."/>
            <person name="Hauser L.J."/>
            <person name="Elias D.A."/>
        </authorList>
    </citation>
    <scope>NUCLEOTIDE SEQUENCE [LARGE SCALE GENOMIC DNA]</scope>
    <source>
        <strain evidence="4">sapolanicus</strain>
    </source>
</reference>
<proteinExistence type="predicted"/>
<dbReference type="PANTHER" id="PTHR33375:SF1">
    <property type="entry name" value="CHROMOSOME-PARTITIONING PROTEIN PARB-RELATED"/>
    <property type="match status" value="1"/>
</dbReference>
<evidence type="ECO:0000313" key="4">
    <source>
        <dbReference type="Proteomes" id="UP000007434"/>
    </source>
</evidence>